<dbReference type="Proteomes" id="UP001159641">
    <property type="component" value="Unassembled WGS sequence"/>
</dbReference>
<reference evidence="3 4" key="1">
    <citation type="submission" date="2022-11" db="EMBL/GenBank/DDBJ databases">
        <title>Whole genome sequence of Eschrichtius robustus ER-17-0199.</title>
        <authorList>
            <person name="Bruniche-Olsen A."/>
            <person name="Black A.N."/>
            <person name="Fields C.J."/>
            <person name="Walden K."/>
            <person name="Dewoody J.A."/>
        </authorList>
    </citation>
    <scope>NUCLEOTIDE SEQUENCE [LARGE SCALE GENOMIC DNA]</scope>
    <source>
        <strain evidence="3">ER-17-0199</strain>
        <tissue evidence="3">Blubber</tissue>
    </source>
</reference>
<feature type="transmembrane region" description="Helical" evidence="2">
    <location>
        <begin position="6"/>
        <end position="25"/>
    </location>
</feature>
<evidence type="ECO:0000313" key="4">
    <source>
        <dbReference type="Proteomes" id="UP001159641"/>
    </source>
</evidence>
<accession>A0AB34HJ40</accession>
<dbReference type="EMBL" id="JAIQCJ010001128">
    <property type="protein sequence ID" value="KAJ8792273.1"/>
    <property type="molecule type" value="Genomic_DNA"/>
</dbReference>
<evidence type="ECO:0000256" key="2">
    <source>
        <dbReference type="SAM" id="Phobius"/>
    </source>
</evidence>
<proteinExistence type="predicted"/>
<keyword evidence="4" id="KW-1185">Reference proteome</keyword>
<dbReference type="AlphaFoldDB" id="A0AB34HJ40"/>
<keyword evidence="2" id="KW-0472">Membrane</keyword>
<dbReference type="Pfam" id="PF01391">
    <property type="entry name" value="Collagen"/>
    <property type="match status" value="1"/>
</dbReference>
<dbReference type="InterPro" id="IPR008160">
    <property type="entry name" value="Collagen"/>
</dbReference>
<organism evidence="3 4">
    <name type="scientific">Eschrichtius robustus</name>
    <name type="common">California gray whale</name>
    <name type="synonym">Eschrichtius gibbosus</name>
    <dbReference type="NCBI Taxonomy" id="9764"/>
    <lineage>
        <taxon>Eukaryota</taxon>
        <taxon>Metazoa</taxon>
        <taxon>Chordata</taxon>
        <taxon>Craniata</taxon>
        <taxon>Vertebrata</taxon>
        <taxon>Euteleostomi</taxon>
        <taxon>Mammalia</taxon>
        <taxon>Eutheria</taxon>
        <taxon>Laurasiatheria</taxon>
        <taxon>Artiodactyla</taxon>
        <taxon>Whippomorpha</taxon>
        <taxon>Cetacea</taxon>
        <taxon>Mysticeti</taxon>
        <taxon>Eschrichtiidae</taxon>
        <taxon>Eschrichtius</taxon>
    </lineage>
</organism>
<keyword evidence="2" id="KW-0812">Transmembrane</keyword>
<dbReference type="PANTHER" id="PTHR24637:SF421">
    <property type="entry name" value="CUTICLE COLLAGEN DPY-2"/>
    <property type="match status" value="1"/>
</dbReference>
<evidence type="ECO:0000313" key="3">
    <source>
        <dbReference type="EMBL" id="KAJ8792273.1"/>
    </source>
</evidence>
<name>A0AB34HJ40_ESCRO</name>
<protein>
    <recommendedName>
        <fullName evidence="5">Collagen alpha-1(XIII) chain</fullName>
    </recommendedName>
</protein>
<feature type="region of interest" description="Disordered" evidence="1">
    <location>
        <begin position="67"/>
        <end position="92"/>
    </location>
</feature>
<comment type="caution">
    <text evidence="3">The sequence shown here is derived from an EMBL/GenBank/DDBJ whole genome shotgun (WGS) entry which is preliminary data.</text>
</comment>
<keyword evidence="2" id="KW-1133">Transmembrane helix</keyword>
<evidence type="ECO:0000256" key="1">
    <source>
        <dbReference type="SAM" id="MobiDB-lite"/>
    </source>
</evidence>
<gene>
    <name evidence="3" type="ORF">J1605_019965</name>
</gene>
<dbReference type="PANTHER" id="PTHR24637">
    <property type="entry name" value="COLLAGEN"/>
    <property type="match status" value="1"/>
</dbReference>
<sequence length="171" mass="18772">MVLLVIYLILLTAGAGLLVVQVLNLQKQLRALEMPYNNQTLVSEHFLQAQLARVHTRQEHLLRRVDNFTRIPGPPGPRGPPGIKGEAGRKGDVGMKGDMGVMGPPGARGSKGDSGMPGSPGRSLHSQVWLEFLDSKEIKDNLERRVFQAFQELWDPRVPRVSLAALVPLGQ</sequence>
<evidence type="ECO:0008006" key="5">
    <source>
        <dbReference type="Google" id="ProtNLM"/>
    </source>
</evidence>